<dbReference type="Proteomes" id="UP001140949">
    <property type="component" value="Unassembled WGS sequence"/>
</dbReference>
<name>A0AAX6G464_IRIPA</name>
<evidence type="ECO:0000313" key="2">
    <source>
        <dbReference type="EMBL" id="KAJ6812636.1"/>
    </source>
</evidence>
<accession>A0AAX6G464</accession>
<dbReference type="PANTHER" id="PTHR47697">
    <property type="entry name" value="OS03G0340700 PROTEIN"/>
    <property type="match status" value="1"/>
</dbReference>
<organism evidence="3 4">
    <name type="scientific">Iris pallida</name>
    <name type="common">Sweet iris</name>
    <dbReference type="NCBI Taxonomy" id="29817"/>
    <lineage>
        <taxon>Eukaryota</taxon>
        <taxon>Viridiplantae</taxon>
        <taxon>Streptophyta</taxon>
        <taxon>Embryophyta</taxon>
        <taxon>Tracheophyta</taxon>
        <taxon>Spermatophyta</taxon>
        <taxon>Magnoliopsida</taxon>
        <taxon>Liliopsida</taxon>
        <taxon>Asparagales</taxon>
        <taxon>Iridaceae</taxon>
        <taxon>Iridoideae</taxon>
        <taxon>Irideae</taxon>
        <taxon>Iris</taxon>
    </lineage>
</organism>
<dbReference type="SUPFAM" id="SSF48452">
    <property type="entry name" value="TPR-like"/>
    <property type="match status" value="1"/>
</dbReference>
<dbReference type="EMBL" id="JANAVB010031018">
    <property type="protein sequence ID" value="KAJ6812636.1"/>
    <property type="molecule type" value="Genomic_DNA"/>
</dbReference>
<feature type="region of interest" description="Disordered" evidence="1">
    <location>
        <begin position="1"/>
        <end position="88"/>
    </location>
</feature>
<feature type="compositionally biased region" description="Polar residues" evidence="1">
    <location>
        <begin position="145"/>
        <end position="164"/>
    </location>
</feature>
<dbReference type="EMBL" id="JANAVB010023245">
    <property type="protein sequence ID" value="KAJ6823257.1"/>
    <property type="molecule type" value="Genomic_DNA"/>
</dbReference>
<feature type="region of interest" description="Disordered" evidence="1">
    <location>
        <begin position="119"/>
        <end position="339"/>
    </location>
</feature>
<feature type="compositionally biased region" description="Low complexity" evidence="1">
    <location>
        <begin position="322"/>
        <end position="333"/>
    </location>
</feature>
<evidence type="ECO:0000313" key="3">
    <source>
        <dbReference type="EMBL" id="KAJ6823257.1"/>
    </source>
</evidence>
<proteinExistence type="predicted"/>
<evidence type="ECO:0000313" key="4">
    <source>
        <dbReference type="Proteomes" id="UP001140949"/>
    </source>
</evidence>
<sequence length="495" mass="51218">MNSFTGSNSQKPPSPSPSSFSSYQFDFGVGSAARSSSSRPLRENPKPANAPAYGSVPYGSTPNKPSWTHQPAPGSAPGSAGVGSGSMVGDIFGRSWTNSAKSASEIGIPKSNPNLFGDLVGSALNQNKPNPNVPLKAAAPRNPYSMGNLSDSLPKSNPNPTGATGSVKPGWGPSESLRNFSSLGGQPMKSGAPSPAGAAAASNDKRDPFGSLVDFGSKSSGKVPISSARPSSGGANSSFSAFQSSPSAGFGTPAQNQSKPADFSFGGFQNAPSAGSAAPAQKPQPRQTEFSFGEFKNAEKSDFGMPSQTSSAGVDPLDVLFSSSGGSKEASGSQTQFSETNDWDVGAEFGDQDHSATTTELEGLPPPPAGVTAPMAASKGMDNYKQGQYADAIKWLSWAVVLIEKSGDSAASTEVLTCRASCYKEVGEYKKAVADCSKVLGHDSENVAVLLQRALLYESTEKYRLGAEDLRMVLKIDPSNRLAKSTIHRLNKMAD</sequence>
<protein>
    <submittedName>
        <fullName evidence="3">Uncharacterized protein</fullName>
    </submittedName>
</protein>
<feature type="compositionally biased region" description="Low complexity" evidence="1">
    <location>
        <begin position="231"/>
        <end position="251"/>
    </location>
</feature>
<dbReference type="InterPro" id="IPR019734">
    <property type="entry name" value="TPR_rpt"/>
</dbReference>
<dbReference type="AlphaFoldDB" id="A0AAX6G464"/>
<feature type="compositionally biased region" description="Low complexity" evidence="1">
    <location>
        <begin position="7"/>
        <end position="22"/>
    </location>
</feature>
<gene>
    <name evidence="2" type="ORF">M6B38_148650</name>
    <name evidence="3" type="ORF">M6B38_384465</name>
</gene>
<dbReference type="SMART" id="SM00028">
    <property type="entry name" value="TPR"/>
    <property type="match status" value="3"/>
</dbReference>
<feature type="compositionally biased region" description="Low complexity" evidence="1">
    <location>
        <begin position="190"/>
        <end position="202"/>
    </location>
</feature>
<dbReference type="InterPro" id="IPR011990">
    <property type="entry name" value="TPR-like_helical_dom_sf"/>
</dbReference>
<reference evidence="3" key="1">
    <citation type="journal article" date="2023" name="GigaByte">
        <title>Genome assembly of the bearded iris, Iris pallida Lam.</title>
        <authorList>
            <person name="Bruccoleri R.E."/>
            <person name="Oakeley E.J."/>
            <person name="Faust A.M.E."/>
            <person name="Altorfer M."/>
            <person name="Dessus-Babus S."/>
            <person name="Burckhardt D."/>
            <person name="Oertli M."/>
            <person name="Naumann U."/>
            <person name="Petersen F."/>
            <person name="Wong J."/>
        </authorList>
    </citation>
    <scope>NUCLEOTIDE SEQUENCE</scope>
    <source>
        <strain evidence="3">GSM-AAB239-AS_SAM_17_03QT</strain>
    </source>
</reference>
<dbReference type="PANTHER" id="PTHR47697:SF1">
    <property type="entry name" value="OS03G0340700 PROTEIN"/>
    <property type="match status" value="1"/>
</dbReference>
<evidence type="ECO:0000256" key="1">
    <source>
        <dbReference type="SAM" id="MobiDB-lite"/>
    </source>
</evidence>
<feature type="compositionally biased region" description="Polar residues" evidence="1">
    <location>
        <begin position="58"/>
        <end position="69"/>
    </location>
</feature>
<reference evidence="3" key="2">
    <citation type="submission" date="2023-04" db="EMBL/GenBank/DDBJ databases">
        <authorList>
            <person name="Bruccoleri R.E."/>
            <person name="Oakeley E.J."/>
            <person name="Faust A.-M."/>
            <person name="Dessus-Babus S."/>
            <person name="Altorfer M."/>
            <person name="Burckhardt D."/>
            <person name="Oertli M."/>
            <person name="Naumann U."/>
            <person name="Petersen F."/>
            <person name="Wong J."/>
        </authorList>
    </citation>
    <scope>NUCLEOTIDE SEQUENCE</scope>
    <source>
        <strain evidence="3">GSM-AAB239-AS_SAM_17_03QT</strain>
        <tissue evidence="3">Leaf</tissue>
    </source>
</reference>
<comment type="caution">
    <text evidence="3">The sequence shown here is derived from an EMBL/GenBank/DDBJ whole genome shotgun (WGS) entry which is preliminary data.</text>
</comment>
<dbReference type="Gene3D" id="1.25.40.10">
    <property type="entry name" value="Tetratricopeptide repeat domain"/>
    <property type="match status" value="1"/>
</dbReference>
<keyword evidence="4" id="KW-1185">Reference proteome</keyword>